<evidence type="ECO:0000313" key="1">
    <source>
        <dbReference type="EMBL" id="AKU97930.1"/>
    </source>
</evidence>
<dbReference type="AlphaFoldDB" id="A0A0K1PWM3"/>
<keyword evidence="2" id="KW-1185">Reference proteome</keyword>
<dbReference type="OrthoDB" id="5521584at2"/>
<evidence type="ECO:0000313" key="2">
    <source>
        <dbReference type="Proteomes" id="UP000064967"/>
    </source>
</evidence>
<dbReference type="PROSITE" id="PS51257">
    <property type="entry name" value="PROKAR_LIPOPROTEIN"/>
    <property type="match status" value="1"/>
</dbReference>
<name>A0A0K1PWM3_9BACT</name>
<dbReference type="KEGG" id="llu:AKJ09_04594"/>
<dbReference type="RefSeq" id="WP_146648987.1">
    <property type="nucleotide sequence ID" value="NZ_CP012333.1"/>
</dbReference>
<accession>A0A0K1PWM3</accession>
<protein>
    <submittedName>
        <fullName evidence="1">Uncharacterized protein</fullName>
    </submittedName>
</protein>
<dbReference type="SUPFAM" id="SSF63825">
    <property type="entry name" value="YWTD domain"/>
    <property type="match status" value="2"/>
</dbReference>
<organism evidence="1 2">
    <name type="scientific">Labilithrix luteola</name>
    <dbReference type="NCBI Taxonomy" id="1391654"/>
    <lineage>
        <taxon>Bacteria</taxon>
        <taxon>Pseudomonadati</taxon>
        <taxon>Myxococcota</taxon>
        <taxon>Polyangia</taxon>
        <taxon>Polyangiales</taxon>
        <taxon>Labilitrichaceae</taxon>
        <taxon>Labilithrix</taxon>
    </lineage>
</organism>
<gene>
    <name evidence="1" type="ORF">AKJ09_04594</name>
</gene>
<reference evidence="1 2" key="1">
    <citation type="submission" date="2015-08" db="EMBL/GenBank/DDBJ databases">
        <authorList>
            <person name="Babu N.S."/>
            <person name="Beckwith C.J."/>
            <person name="Beseler K.G."/>
            <person name="Brison A."/>
            <person name="Carone J.V."/>
            <person name="Caskin T.P."/>
            <person name="Diamond M."/>
            <person name="Durham M.E."/>
            <person name="Foxe J.M."/>
            <person name="Go M."/>
            <person name="Henderson B.A."/>
            <person name="Jones I.B."/>
            <person name="McGettigan J.A."/>
            <person name="Micheletti S.J."/>
            <person name="Nasrallah M.E."/>
            <person name="Ortiz D."/>
            <person name="Piller C.R."/>
            <person name="Privatt S.R."/>
            <person name="Schneider S.L."/>
            <person name="Sharp S."/>
            <person name="Smith T.C."/>
            <person name="Stanton J.D."/>
            <person name="Ullery H.E."/>
            <person name="Wilson R.J."/>
            <person name="Serrano M.G."/>
            <person name="Buck G."/>
            <person name="Lee V."/>
            <person name="Wang Y."/>
            <person name="Carvalho R."/>
            <person name="Voegtly L."/>
            <person name="Shi R."/>
            <person name="Duckworth R."/>
            <person name="Johnson A."/>
            <person name="Loviza R."/>
            <person name="Walstead R."/>
            <person name="Shah Z."/>
            <person name="Kiflezghi M."/>
            <person name="Wade K."/>
            <person name="Ball S.L."/>
            <person name="Bradley K.W."/>
            <person name="Asai D.J."/>
            <person name="Bowman C.A."/>
            <person name="Russell D.A."/>
            <person name="Pope W.H."/>
            <person name="Jacobs-Sera D."/>
            <person name="Hendrix R.W."/>
            <person name="Hatfull G.F."/>
        </authorList>
    </citation>
    <scope>NUCLEOTIDE SEQUENCE [LARGE SCALE GENOMIC DNA]</scope>
    <source>
        <strain evidence="1 2">DSM 27648</strain>
    </source>
</reference>
<dbReference type="EMBL" id="CP012333">
    <property type="protein sequence ID" value="AKU97930.1"/>
    <property type="molecule type" value="Genomic_DNA"/>
</dbReference>
<dbReference type="STRING" id="1391654.AKJ09_04594"/>
<sequence>MHARTSLAPAIVVLASIAACTYSVGELATTSLDSAPDGGPASCTDVLRDAKNCGQCGHDCLGQPCDDGFCQPKIVADAQDDLRSIAVDDRSVYWGSGGSGGVWYCTEKNCATVKQLHVEERAVVAIAPTTTHVFWTLGDAILRWAKGTDEIVRVDDSAGSNVDALAANESFFYWTAASDVGGVARCAATGCTQNRTDFVAGYGWPHPTGLALGKAGFVFASGDGDRQIVYCAPTCDEPGGGRSNILAEGQRGAIAFALDDRFAFWTSANAVMRASTAQPFAPTQISAIPSASAIAVDASYVYVVSAGTISKVPKEGGAAIVLAKDLPTARAIAVDDQRVYVANAGPRGTVVWIAK</sequence>
<dbReference type="Proteomes" id="UP000064967">
    <property type="component" value="Chromosome"/>
</dbReference>
<proteinExistence type="predicted"/>